<evidence type="ECO:0000259" key="4">
    <source>
        <dbReference type="PROSITE" id="PS50977"/>
    </source>
</evidence>
<dbReference type="PROSITE" id="PS50977">
    <property type="entry name" value="HTH_TETR_2"/>
    <property type="match status" value="1"/>
</dbReference>
<evidence type="ECO:0000313" key="5">
    <source>
        <dbReference type="EMBL" id="QPC45844.1"/>
    </source>
</evidence>
<evidence type="ECO:0000256" key="3">
    <source>
        <dbReference type="PROSITE-ProRule" id="PRU00335"/>
    </source>
</evidence>
<dbReference type="EMBL" id="CP049742">
    <property type="protein sequence ID" value="QPC45844.1"/>
    <property type="molecule type" value="Genomic_DNA"/>
</dbReference>
<keyword evidence="6" id="KW-1185">Reference proteome</keyword>
<evidence type="ECO:0000256" key="1">
    <source>
        <dbReference type="ARBA" id="ARBA00022491"/>
    </source>
</evidence>
<dbReference type="PANTHER" id="PTHR43479">
    <property type="entry name" value="ACREF/ENVCD OPERON REPRESSOR-RELATED"/>
    <property type="match status" value="1"/>
</dbReference>
<dbReference type="InterPro" id="IPR001647">
    <property type="entry name" value="HTH_TetR"/>
</dbReference>
<feature type="DNA-binding region" description="H-T-H motif" evidence="3">
    <location>
        <begin position="32"/>
        <end position="51"/>
    </location>
</feature>
<reference evidence="5 6" key="1">
    <citation type="submission" date="2019-07" db="EMBL/GenBank/DDBJ databases">
        <title>Genome sequence of 2 isolates from Red Sea Mangroves.</title>
        <authorList>
            <person name="Sefrji F."/>
            <person name="Michoud G."/>
            <person name="Merlino G."/>
            <person name="Daffonchio D."/>
        </authorList>
    </citation>
    <scope>NUCLEOTIDE SEQUENCE [LARGE SCALE GENOMIC DNA]</scope>
    <source>
        <strain evidence="5 6">R1DC41</strain>
    </source>
</reference>
<dbReference type="GO" id="GO:0003677">
    <property type="term" value="F:DNA binding"/>
    <property type="evidence" value="ECO:0007669"/>
    <property type="project" value="UniProtKB-UniRule"/>
</dbReference>
<keyword evidence="1" id="KW-0678">Repressor</keyword>
<dbReference type="PRINTS" id="PR00455">
    <property type="entry name" value="HTHTETR"/>
</dbReference>
<protein>
    <submittedName>
        <fullName evidence="5">TetR/AcrR family transcriptional regulator</fullName>
    </submittedName>
</protein>
<feature type="domain" description="HTH tetR-type" evidence="4">
    <location>
        <begin position="9"/>
        <end position="69"/>
    </location>
</feature>
<keyword evidence="2 3" id="KW-0238">DNA-binding</keyword>
<sequence length="196" mass="22343">MDGYERRTRLKQKKILDTAFALFSEKGIQKVKIQDIAAAAEVSQVTIYNYFSSKETLVVETIKHYLDQQLTAFDAILQSELPYEEKWNALFQMKIEQTSKLSPDFTRELLSENEAAVALLMDYSKNVVIPAFLSFIDTGKEVGYISTSISNQTILFVLDSLTQNVGQASSGLQSQEDVEKFTKEMNQFFFYGIRGR</sequence>
<dbReference type="Gene3D" id="1.10.357.10">
    <property type="entry name" value="Tetracycline Repressor, domain 2"/>
    <property type="match status" value="1"/>
</dbReference>
<dbReference type="Proteomes" id="UP000593626">
    <property type="component" value="Chromosome"/>
</dbReference>
<dbReference type="InterPro" id="IPR009057">
    <property type="entry name" value="Homeodomain-like_sf"/>
</dbReference>
<dbReference type="Pfam" id="PF00440">
    <property type="entry name" value="TetR_N"/>
    <property type="match status" value="1"/>
</dbReference>
<gene>
    <name evidence="5" type="ORF">G8O30_02160</name>
</gene>
<dbReference type="InterPro" id="IPR050624">
    <property type="entry name" value="HTH-type_Tx_Regulator"/>
</dbReference>
<evidence type="ECO:0000313" key="6">
    <source>
        <dbReference type="Proteomes" id="UP000593626"/>
    </source>
</evidence>
<proteinExistence type="predicted"/>
<organism evidence="5 6">
    <name type="scientific">Mangrovibacillus cuniculi</name>
    <dbReference type="NCBI Taxonomy" id="2593652"/>
    <lineage>
        <taxon>Bacteria</taxon>
        <taxon>Bacillati</taxon>
        <taxon>Bacillota</taxon>
        <taxon>Bacilli</taxon>
        <taxon>Bacillales</taxon>
        <taxon>Bacillaceae</taxon>
        <taxon>Mangrovibacillus</taxon>
    </lineage>
</organism>
<dbReference type="KEGG" id="mcui:G8O30_02160"/>
<name>A0A7S8HEH7_9BACI</name>
<dbReference type="RefSeq" id="WP_239673362.1">
    <property type="nucleotide sequence ID" value="NZ_CP049742.1"/>
</dbReference>
<dbReference type="AlphaFoldDB" id="A0A7S8HEH7"/>
<accession>A0A7S8HEH7</accession>
<dbReference type="SUPFAM" id="SSF46689">
    <property type="entry name" value="Homeodomain-like"/>
    <property type="match status" value="1"/>
</dbReference>
<evidence type="ECO:0000256" key="2">
    <source>
        <dbReference type="ARBA" id="ARBA00023125"/>
    </source>
</evidence>
<dbReference type="PANTHER" id="PTHR43479:SF21">
    <property type="entry name" value="TRANSCRIPTIONAL REGULATOR, TETR FAMILY"/>
    <property type="match status" value="1"/>
</dbReference>